<dbReference type="EMBL" id="CVQV01000002">
    <property type="protein sequence ID" value="CRK74212.1"/>
    <property type="molecule type" value="Genomic_DNA"/>
</dbReference>
<protein>
    <submittedName>
        <fullName evidence="6">Leucine-specific-binding protein</fullName>
    </submittedName>
</protein>
<dbReference type="Proteomes" id="UP000048949">
    <property type="component" value="Unassembled WGS sequence"/>
</dbReference>
<organism evidence="6 7">
    <name type="scientific">Nereida ignava</name>
    <dbReference type="NCBI Taxonomy" id="282199"/>
    <lineage>
        <taxon>Bacteria</taxon>
        <taxon>Pseudomonadati</taxon>
        <taxon>Pseudomonadota</taxon>
        <taxon>Alphaproteobacteria</taxon>
        <taxon>Rhodobacterales</taxon>
        <taxon>Roseobacteraceae</taxon>
        <taxon>Nereida</taxon>
    </lineage>
</organism>
<evidence type="ECO:0000313" key="7">
    <source>
        <dbReference type="Proteomes" id="UP000048949"/>
    </source>
</evidence>
<dbReference type="CDD" id="cd06346">
    <property type="entry name" value="PBP1_ABC_ligand_binding-like"/>
    <property type="match status" value="1"/>
</dbReference>
<comment type="similarity">
    <text evidence="1">Belongs to the leucine-binding protein family.</text>
</comment>
<feature type="chain" id="PRO_5006712051" evidence="4">
    <location>
        <begin position="21"/>
        <end position="397"/>
    </location>
</feature>
<reference evidence="6 7" key="1">
    <citation type="submission" date="2015-04" db="EMBL/GenBank/DDBJ databases">
        <authorList>
            <person name="Syromyatnikov M.Y."/>
            <person name="Popov V.N."/>
        </authorList>
    </citation>
    <scope>NUCLEOTIDE SEQUENCE [LARGE SCALE GENOMIC DNA]</scope>
    <source>
        <strain evidence="6 7">CECT 5292</strain>
    </source>
</reference>
<dbReference type="PANTHER" id="PTHR30483:SF6">
    <property type="entry name" value="PERIPLASMIC BINDING PROTEIN OF ABC TRANSPORTER FOR NATURAL AMINO ACIDS"/>
    <property type="match status" value="1"/>
</dbReference>
<evidence type="ECO:0000256" key="2">
    <source>
        <dbReference type="ARBA" id="ARBA00022729"/>
    </source>
</evidence>
<dbReference type="AlphaFoldDB" id="A0A0U1NHK7"/>
<evidence type="ECO:0000256" key="3">
    <source>
        <dbReference type="ARBA" id="ARBA00022970"/>
    </source>
</evidence>
<dbReference type="Gene3D" id="3.40.50.2300">
    <property type="match status" value="2"/>
</dbReference>
<dbReference type="InterPro" id="IPR051010">
    <property type="entry name" value="BCAA_transport"/>
</dbReference>
<dbReference type="GO" id="GO:0006865">
    <property type="term" value="P:amino acid transport"/>
    <property type="evidence" value="ECO:0007669"/>
    <property type="project" value="UniProtKB-KW"/>
</dbReference>
<evidence type="ECO:0000256" key="1">
    <source>
        <dbReference type="ARBA" id="ARBA00010062"/>
    </source>
</evidence>
<feature type="signal peptide" evidence="4">
    <location>
        <begin position="1"/>
        <end position="20"/>
    </location>
</feature>
<evidence type="ECO:0000259" key="5">
    <source>
        <dbReference type="Pfam" id="PF13458"/>
    </source>
</evidence>
<keyword evidence="2 4" id="KW-0732">Signal</keyword>
<gene>
    <name evidence="6" type="primary">livK</name>
    <name evidence="6" type="ORF">NIG5292_00239</name>
</gene>
<keyword evidence="3" id="KW-0813">Transport</keyword>
<name>A0A0U1NHK7_9RHOB</name>
<dbReference type="RefSeq" id="WP_048597498.1">
    <property type="nucleotide sequence ID" value="NZ_CAXIAP010000001.1"/>
</dbReference>
<dbReference type="InterPro" id="IPR028081">
    <property type="entry name" value="Leu-bd"/>
</dbReference>
<keyword evidence="3" id="KW-0029">Amino-acid transport</keyword>
<dbReference type="InterPro" id="IPR028082">
    <property type="entry name" value="Peripla_BP_I"/>
</dbReference>
<dbReference type="Pfam" id="PF13458">
    <property type="entry name" value="Peripla_BP_6"/>
    <property type="match status" value="1"/>
</dbReference>
<keyword evidence="7" id="KW-1185">Reference proteome</keyword>
<dbReference type="SUPFAM" id="SSF53822">
    <property type="entry name" value="Periplasmic binding protein-like I"/>
    <property type="match status" value="1"/>
</dbReference>
<proteinExistence type="inferred from homology"/>
<feature type="domain" description="Leucine-binding protein" evidence="5">
    <location>
        <begin position="26"/>
        <end position="327"/>
    </location>
</feature>
<evidence type="ECO:0000313" key="6">
    <source>
        <dbReference type="EMBL" id="CRK74212.1"/>
    </source>
</evidence>
<dbReference type="PANTHER" id="PTHR30483">
    <property type="entry name" value="LEUCINE-SPECIFIC-BINDING PROTEIN"/>
    <property type="match status" value="1"/>
</dbReference>
<accession>A0A0U1NHK7</accession>
<dbReference type="STRING" id="282199.GCA_001049735_00239"/>
<evidence type="ECO:0000256" key="4">
    <source>
        <dbReference type="SAM" id="SignalP"/>
    </source>
</evidence>
<dbReference type="OrthoDB" id="7337537at2"/>
<sequence>MKKLLMATALTAVTATTAFAGGHGKEVKLGIILGFTGPLESLAQQMAGGAEAAIEEVTASGMLLDAAKVTGVRADSTCIDAAAATAAAERLVTSDKVDGIMGADCSGVTGAILSNVALANGTVMISPSATSPGLSTAEDNGLFFRTAPSDARQGVVMTDVLLEEGINEVALTYTNNDYGKGLADAFQTAFEAAGGTVTISAAHEDGKADYSAEVGALASAGGDRLVVAGYVDQGGSGIVRAALDSGAFDTFHFPDGMISDALVENFGSEIDGSTGQNPGTDSPGAMKYAELIGDKFNPTSPFSAESYDAAALIMLAMQAADSKDPSDYKDHVMDVANAPGIEIFPGELGKALELIKAGEEIDYVGASAVELIGPGESAGNYRQITFEGGELKVVKYR</sequence>